<evidence type="ECO:0000256" key="3">
    <source>
        <dbReference type="ARBA" id="ARBA00022737"/>
    </source>
</evidence>
<evidence type="ECO:0000259" key="7">
    <source>
        <dbReference type="PROSITE" id="PS50102"/>
    </source>
</evidence>
<dbReference type="PANTHER" id="PTHR15608:SF0">
    <property type="entry name" value="HIV TAT-SPECIFIC FACTOR 1"/>
    <property type="match status" value="1"/>
</dbReference>
<protein>
    <recommendedName>
        <fullName evidence="7">RRM domain-containing protein</fullName>
    </recommendedName>
</protein>
<evidence type="ECO:0000256" key="4">
    <source>
        <dbReference type="ARBA" id="ARBA00022884"/>
    </source>
</evidence>
<dbReference type="InterPro" id="IPR034393">
    <property type="entry name" value="TatSF1-like"/>
</dbReference>
<evidence type="ECO:0000313" key="9">
    <source>
        <dbReference type="Proteomes" id="UP000018721"/>
    </source>
</evidence>
<dbReference type="FunFam" id="3.30.70.330:FF:000105">
    <property type="entry name" value="HIV Tat-specific factor 1 homolog"/>
    <property type="match status" value="1"/>
</dbReference>
<dbReference type="InterPro" id="IPR035979">
    <property type="entry name" value="RBD_domain_sf"/>
</dbReference>
<evidence type="ECO:0000256" key="1">
    <source>
        <dbReference type="ARBA" id="ARBA00007747"/>
    </source>
</evidence>
<dbReference type="OrthoDB" id="10258585at2759"/>
<dbReference type="CDD" id="cd12285">
    <property type="entry name" value="RRM3_RBM39_like"/>
    <property type="match status" value="1"/>
</dbReference>
<evidence type="ECO:0000256" key="5">
    <source>
        <dbReference type="ARBA" id="ARBA00023187"/>
    </source>
</evidence>
<dbReference type="InterPro" id="IPR012677">
    <property type="entry name" value="Nucleotide-bd_a/b_plait_sf"/>
</dbReference>
<dbReference type="GO" id="GO:0000398">
    <property type="term" value="P:mRNA splicing, via spliceosome"/>
    <property type="evidence" value="ECO:0007669"/>
    <property type="project" value="UniProtKB-ARBA"/>
</dbReference>
<organism evidence="8 9">
    <name type="scientific">Phytophthora nicotianae P1569</name>
    <dbReference type="NCBI Taxonomy" id="1317065"/>
    <lineage>
        <taxon>Eukaryota</taxon>
        <taxon>Sar</taxon>
        <taxon>Stramenopiles</taxon>
        <taxon>Oomycota</taxon>
        <taxon>Peronosporomycetes</taxon>
        <taxon>Peronosporales</taxon>
        <taxon>Peronosporaceae</taxon>
        <taxon>Phytophthora</taxon>
    </lineage>
</organism>
<keyword evidence="4 6" id="KW-0694">RNA-binding</keyword>
<dbReference type="InterPro" id="IPR000504">
    <property type="entry name" value="RRM_dom"/>
</dbReference>
<evidence type="ECO:0000256" key="2">
    <source>
        <dbReference type="ARBA" id="ARBA00022664"/>
    </source>
</evidence>
<proteinExistence type="inferred from homology"/>
<name>V9F508_PHYNI</name>
<sequence length="282" mass="30701">MDTKSERIERARAKNLAYIQQQDEQEEAQSADDFLTTVLGPSKRSTPVARGSKGNSSVYITGLSTYMACRQLEGVCNKLGKVRRIKFYKNEKGGLKGDAVVTFSSRATMLKAVDRLNHFEVKPGVVITATEATFSTTKPTGKEESKENTGAAQVASHTTNVLASCEEAKADSAQLDLPSCSIILKHVWDPLEGSDAEFFDDLEEDMRAECSKHGAVEHIQIVADGSVVVRFAELNAAIACLKVMNGRWFAGRKIEARFDQATAENPSDADTKVEAFLASIGE</sequence>
<dbReference type="GO" id="GO:0005686">
    <property type="term" value="C:U2 snRNP"/>
    <property type="evidence" value="ECO:0007669"/>
    <property type="project" value="TreeGrafter"/>
</dbReference>
<dbReference type="Pfam" id="PF00076">
    <property type="entry name" value="RRM_1"/>
    <property type="match status" value="2"/>
</dbReference>
<dbReference type="SMART" id="SM00360">
    <property type="entry name" value="RRM"/>
    <property type="match status" value="2"/>
</dbReference>
<reference evidence="8 9" key="1">
    <citation type="submission" date="2013-11" db="EMBL/GenBank/DDBJ databases">
        <title>The Genome Sequence of Phytophthora parasitica P1569.</title>
        <authorList>
            <consortium name="The Broad Institute Genomics Platform"/>
            <person name="Russ C."/>
            <person name="Tyler B."/>
            <person name="Panabieres F."/>
            <person name="Shan W."/>
            <person name="Tripathy S."/>
            <person name="Grunwald N."/>
            <person name="Machado M."/>
            <person name="Johnson C.S."/>
            <person name="Arredondo F."/>
            <person name="Hong C."/>
            <person name="Coffey M."/>
            <person name="Young S.K."/>
            <person name="Zeng Q."/>
            <person name="Gargeya S."/>
            <person name="Fitzgerald M."/>
            <person name="Abouelleil A."/>
            <person name="Alvarado L."/>
            <person name="Chapman S.B."/>
            <person name="Gainer-Dewar J."/>
            <person name="Goldberg J."/>
            <person name="Griggs A."/>
            <person name="Gujja S."/>
            <person name="Hansen M."/>
            <person name="Howarth C."/>
            <person name="Imamovic A."/>
            <person name="Ireland A."/>
            <person name="Larimer J."/>
            <person name="McCowan C."/>
            <person name="Murphy C."/>
            <person name="Pearson M."/>
            <person name="Poon T.W."/>
            <person name="Priest M."/>
            <person name="Roberts A."/>
            <person name="Saif S."/>
            <person name="Shea T."/>
            <person name="Sykes S."/>
            <person name="Wortman J."/>
            <person name="Nusbaum C."/>
            <person name="Birren B."/>
        </authorList>
    </citation>
    <scope>NUCLEOTIDE SEQUENCE [LARGE SCALE GENOMIC DNA]</scope>
    <source>
        <strain evidence="8 9">P1569</strain>
    </source>
</reference>
<accession>V9F508</accession>
<keyword evidence="2" id="KW-0507">mRNA processing</keyword>
<gene>
    <name evidence="8" type="ORF">F443_09412</name>
</gene>
<dbReference type="SUPFAM" id="SSF54928">
    <property type="entry name" value="RNA-binding domain, RBD"/>
    <property type="match status" value="2"/>
</dbReference>
<comment type="caution">
    <text evidence="8">The sequence shown here is derived from an EMBL/GenBank/DDBJ whole genome shotgun (WGS) entry which is preliminary data.</text>
</comment>
<dbReference type="Gene3D" id="3.30.70.330">
    <property type="match status" value="2"/>
</dbReference>
<evidence type="ECO:0000313" key="8">
    <source>
        <dbReference type="EMBL" id="ETI46171.1"/>
    </source>
</evidence>
<keyword evidence="9" id="KW-1185">Reference proteome</keyword>
<dbReference type="eggNOG" id="KOG1548">
    <property type="taxonomic scope" value="Eukaryota"/>
</dbReference>
<comment type="similarity">
    <text evidence="1">Belongs to the HTATSF1 family.</text>
</comment>
<dbReference type="GO" id="GO:0005684">
    <property type="term" value="C:U2-type spliceosomal complex"/>
    <property type="evidence" value="ECO:0007669"/>
    <property type="project" value="TreeGrafter"/>
</dbReference>
<dbReference type="PROSITE" id="PS50102">
    <property type="entry name" value="RRM"/>
    <property type="match status" value="2"/>
</dbReference>
<dbReference type="AlphaFoldDB" id="V9F508"/>
<feature type="domain" description="RRM" evidence="7">
    <location>
        <begin position="56"/>
        <end position="134"/>
    </location>
</feature>
<feature type="domain" description="RRM" evidence="7">
    <location>
        <begin position="180"/>
        <end position="261"/>
    </location>
</feature>
<dbReference type="PANTHER" id="PTHR15608">
    <property type="entry name" value="SPLICING FACTOR U2AF-ASSOCIATED PROTEIN 2"/>
    <property type="match status" value="1"/>
</dbReference>
<keyword evidence="5" id="KW-0508">mRNA splicing</keyword>
<dbReference type="Proteomes" id="UP000018721">
    <property type="component" value="Unassembled WGS sequence"/>
</dbReference>
<dbReference type="HOGENOM" id="CLU_076769_0_0_1"/>
<dbReference type="GO" id="GO:0003723">
    <property type="term" value="F:RNA binding"/>
    <property type="evidence" value="ECO:0007669"/>
    <property type="project" value="UniProtKB-UniRule"/>
</dbReference>
<keyword evidence="3" id="KW-0677">Repeat</keyword>
<dbReference type="EMBL" id="ANIZ01001612">
    <property type="protein sequence ID" value="ETI46171.1"/>
    <property type="molecule type" value="Genomic_DNA"/>
</dbReference>
<evidence type="ECO:0000256" key="6">
    <source>
        <dbReference type="PROSITE-ProRule" id="PRU00176"/>
    </source>
</evidence>